<reference evidence="1" key="1">
    <citation type="submission" date="2022-02" db="EMBL/GenBank/DDBJ databases">
        <title>Plant Genome Project.</title>
        <authorList>
            <person name="Zhang R.-G."/>
        </authorList>
    </citation>
    <scope>NUCLEOTIDE SEQUENCE</scope>
    <source>
        <strain evidence="1">AT1</strain>
    </source>
</reference>
<organism evidence="1 2">
    <name type="scientific">Rhododendron molle</name>
    <name type="common">Chinese azalea</name>
    <name type="synonym">Azalea mollis</name>
    <dbReference type="NCBI Taxonomy" id="49168"/>
    <lineage>
        <taxon>Eukaryota</taxon>
        <taxon>Viridiplantae</taxon>
        <taxon>Streptophyta</taxon>
        <taxon>Embryophyta</taxon>
        <taxon>Tracheophyta</taxon>
        <taxon>Spermatophyta</taxon>
        <taxon>Magnoliopsida</taxon>
        <taxon>eudicotyledons</taxon>
        <taxon>Gunneridae</taxon>
        <taxon>Pentapetalae</taxon>
        <taxon>asterids</taxon>
        <taxon>Ericales</taxon>
        <taxon>Ericaceae</taxon>
        <taxon>Ericoideae</taxon>
        <taxon>Rhodoreae</taxon>
        <taxon>Rhododendron</taxon>
    </lineage>
</organism>
<dbReference type="EMBL" id="CM046392">
    <property type="protein sequence ID" value="KAI8555651.1"/>
    <property type="molecule type" value="Genomic_DNA"/>
</dbReference>
<evidence type="ECO:0000313" key="2">
    <source>
        <dbReference type="Proteomes" id="UP001062846"/>
    </source>
</evidence>
<keyword evidence="2" id="KW-1185">Reference proteome</keyword>
<accession>A0ACC0NRV4</accession>
<proteinExistence type="predicted"/>
<comment type="caution">
    <text evidence="1">The sequence shown here is derived from an EMBL/GenBank/DDBJ whole genome shotgun (WGS) entry which is preliminary data.</text>
</comment>
<name>A0ACC0NRV4_RHOML</name>
<protein>
    <submittedName>
        <fullName evidence="1">Uncharacterized protein</fullName>
    </submittedName>
</protein>
<evidence type="ECO:0000313" key="1">
    <source>
        <dbReference type="EMBL" id="KAI8555651.1"/>
    </source>
</evidence>
<dbReference type="Proteomes" id="UP001062846">
    <property type="component" value="Chromosome 5"/>
</dbReference>
<gene>
    <name evidence="1" type="ORF">RHMOL_Rhmol05G0189900</name>
</gene>
<sequence length="167" mass="19717">MEDVNSSNNSHQSRSHNYSSNQTQNWVDAYCRCGEKAPLRTSKTNANPGRRFLGCVNYEENNACKFFIWVDPPTCPRGLVYGRQLQKNIKDLQEMEEDLRRLNEVAEKDKEKMMKKMDKLWKMNHELKKKNEMMWKCNVLCMVVIGLLLVLWLGSWKSTYGRMLYLP</sequence>